<reference evidence="8 9" key="1">
    <citation type="submission" date="2019-07" db="EMBL/GenBank/DDBJ databases">
        <title>Whole genome shotgun sequence of Skermanella aerolata NBRC 106429.</title>
        <authorList>
            <person name="Hosoyama A."/>
            <person name="Uohara A."/>
            <person name="Ohji S."/>
            <person name="Ichikawa N."/>
        </authorList>
    </citation>
    <scope>NUCLEOTIDE SEQUENCE [LARGE SCALE GENOMIC DNA]</scope>
    <source>
        <strain evidence="8 9">NBRC 106429</strain>
    </source>
</reference>
<evidence type="ECO:0000256" key="3">
    <source>
        <dbReference type="ARBA" id="ARBA00022692"/>
    </source>
</evidence>
<comment type="caution">
    <text evidence="8">The sequence shown here is derived from an EMBL/GenBank/DDBJ whole genome shotgun (WGS) entry which is preliminary data.</text>
</comment>
<keyword evidence="5" id="KW-0472">Membrane</keyword>
<protein>
    <recommendedName>
        <fullName evidence="10">Histidine kinase</fullName>
    </recommendedName>
</protein>
<sequence>MSGRDAPTGARFASAVGTGEDWRTTVKACLDKLGPVDGCNLGFLYISDELAADAVSIVTLMRGVTGIKDWVGTVGIGICATGEELFGKPAIAVMAAQFEPGSFHLPAPITESIEGFAPETVEWLKGHGPVLALVHGDPRNPQTHDIIPELSDALGGFLVGGLTSSRTNYGQFGGRPGTAPVIEGGVSGVLFSSDVPVATGLTQGCTPIGPVHKITRAQNNIIVEIDGRPALDVFKEDIGELLARDLRRVAGYIFAALPITGSDTGDYLVRNLVGIDPNHGLIAIGDMVEPGRSIMFARRDLASAQADLERMLSVIQKRLKGPPRGGVYVSCLARGPALFGDDSQELKTIRDTLGDFPLVGFFANGEISHNRLYGYTGVLTLFL</sequence>
<dbReference type="PANTHER" id="PTHR14939">
    <property type="entry name" value="F-BOX ONLY PROTEIN 22"/>
    <property type="match status" value="1"/>
</dbReference>
<feature type="domain" description="FIST" evidence="6">
    <location>
        <begin position="40"/>
        <end position="229"/>
    </location>
</feature>
<dbReference type="PIRSF" id="PIRSF018953">
    <property type="entry name" value="UCP018953"/>
    <property type="match status" value="1"/>
</dbReference>
<feature type="domain" description="FIST C-domain" evidence="7">
    <location>
        <begin position="230"/>
        <end position="370"/>
    </location>
</feature>
<evidence type="ECO:0000259" key="6">
    <source>
        <dbReference type="SMART" id="SM00897"/>
    </source>
</evidence>
<dbReference type="SMART" id="SM01204">
    <property type="entry name" value="FIST_C"/>
    <property type="match status" value="1"/>
</dbReference>
<accession>A0A512DL41</accession>
<organism evidence="8 9">
    <name type="scientific">Skermanella aerolata</name>
    <dbReference type="NCBI Taxonomy" id="393310"/>
    <lineage>
        <taxon>Bacteria</taxon>
        <taxon>Pseudomonadati</taxon>
        <taxon>Pseudomonadota</taxon>
        <taxon>Alphaproteobacteria</taxon>
        <taxon>Rhodospirillales</taxon>
        <taxon>Azospirillaceae</taxon>
        <taxon>Skermanella</taxon>
    </lineage>
</organism>
<dbReference type="Pfam" id="PF08495">
    <property type="entry name" value="FIST"/>
    <property type="match status" value="1"/>
</dbReference>
<dbReference type="OrthoDB" id="9770435at2"/>
<evidence type="ECO:0000313" key="8">
    <source>
        <dbReference type="EMBL" id="GEO37178.1"/>
    </source>
</evidence>
<evidence type="ECO:0000313" key="9">
    <source>
        <dbReference type="Proteomes" id="UP000321523"/>
    </source>
</evidence>
<dbReference type="GO" id="GO:0005886">
    <property type="term" value="C:plasma membrane"/>
    <property type="evidence" value="ECO:0007669"/>
    <property type="project" value="UniProtKB-SubCell"/>
</dbReference>
<dbReference type="SMART" id="SM00897">
    <property type="entry name" value="FIST"/>
    <property type="match status" value="1"/>
</dbReference>
<proteinExistence type="predicted"/>
<dbReference type="Proteomes" id="UP000321523">
    <property type="component" value="Unassembled WGS sequence"/>
</dbReference>
<comment type="subcellular location">
    <subcellularLocation>
        <location evidence="1">Cell membrane</location>
        <topology evidence="1">Multi-pass membrane protein</topology>
    </subcellularLocation>
</comment>
<name>A0A512DL41_9PROT</name>
<keyword evidence="4" id="KW-1133">Transmembrane helix</keyword>
<keyword evidence="9" id="KW-1185">Reference proteome</keyword>
<dbReference type="AlphaFoldDB" id="A0A512DL41"/>
<gene>
    <name evidence="8" type="ORF">SAE02_13260</name>
</gene>
<keyword evidence="2" id="KW-1003">Cell membrane</keyword>
<dbReference type="RefSeq" id="WP_044433989.1">
    <property type="nucleotide sequence ID" value="NZ_BJYZ01000005.1"/>
</dbReference>
<dbReference type="PANTHER" id="PTHR14939:SF5">
    <property type="entry name" value="F-BOX ONLY PROTEIN 22"/>
    <property type="match status" value="1"/>
</dbReference>
<dbReference type="InterPro" id="IPR019494">
    <property type="entry name" value="FIST_C"/>
</dbReference>
<evidence type="ECO:0000259" key="7">
    <source>
        <dbReference type="SMART" id="SM01204"/>
    </source>
</evidence>
<keyword evidence="3" id="KW-0812">Transmembrane</keyword>
<evidence type="ECO:0000256" key="1">
    <source>
        <dbReference type="ARBA" id="ARBA00004651"/>
    </source>
</evidence>
<evidence type="ECO:0000256" key="2">
    <source>
        <dbReference type="ARBA" id="ARBA00022475"/>
    </source>
</evidence>
<dbReference type="EMBL" id="BJYZ01000005">
    <property type="protein sequence ID" value="GEO37178.1"/>
    <property type="molecule type" value="Genomic_DNA"/>
</dbReference>
<dbReference type="InterPro" id="IPR016741">
    <property type="entry name" value="UCP018953"/>
</dbReference>
<evidence type="ECO:0000256" key="5">
    <source>
        <dbReference type="ARBA" id="ARBA00023136"/>
    </source>
</evidence>
<dbReference type="InterPro" id="IPR013702">
    <property type="entry name" value="FIST_domain_N"/>
</dbReference>
<evidence type="ECO:0000256" key="4">
    <source>
        <dbReference type="ARBA" id="ARBA00022989"/>
    </source>
</evidence>
<evidence type="ECO:0008006" key="10">
    <source>
        <dbReference type="Google" id="ProtNLM"/>
    </source>
</evidence>
<dbReference type="Pfam" id="PF10442">
    <property type="entry name" value="FIST_C"/>
    <property type="match status" value="1"/>
</dbReference>